<evidence type="ECO:0000259" key="3">
    <source>
        <dbReference type="Pfam" id="PF14344"/>
    </source>
</evidence>
<evidence type="ECO:0000256" key="2">
    <source>
        <dbReference type="SAM" id="SignalP"/>
    </source>
</evidence>
<reference evidence="4" key="1">
    <citation type="submission" date="2023-06" db="EMBL/GenBank/DDBJ databases">
        <title>Sysu t00192.</title>
        <authorList>
            <person name="Gao L."/>
            <person name="Fang B.-Z."/>
            <person name="Li W.-J."/>
        </authorList>
    </citation>
    <scope>NUCLEOTIDE SEQUENCE</scope>
    <source>
        <strain evidence="4">SYSU T00192</strain>
    </source>
</reference>
<feature type="chain" id="PRO_5045883201" evidence="2">
    <location>
        <begin position="26"/>
        <end position="271"/>
    </location>
</feature>
<gene>
    <name evidence="4" type="ORF">QQX09_05580</name>
</gene>
<sequence>MRTSILAGIAAGTLLAAGTAAPALAVDDGKAELSVLHGIPDLTVDVYVDGALTLDDFAPGDLAGPLDLDPGTYAVAITASDAADDSEPVLGPIDLPLEEGMSYTAIAHLDEAGDATANLFTNDISATASGEGRLTVRHVAAAPAVDVWADGSVVFDNLANPDEVMADLPVGTYAAAVSLTGEEDPVLGPTDVAVEEAVNTIVYAWGSAEDGSLAVAAQTVATHADMPAGVSAGTQGLAADDGGVPAGVIVAGALALVAAAGLGTRAALARR</sequence>
<keyword evidence="1" id="KW-0472">Membrane</keyword>
<dbReference type="RefSeq" id="WP_301131768.1">
    <property type="nucleotide sequence ID" value="NZ_JAUHPW010000003.1"/>
</dbReference>
<evidence type="ECO:0000313" key="4">
    <source>
        <dbReference type="EMBL" id="MDN4475327.1"/>
    </source>
</evidence>
<evidence type="ECO:0000256" key="1">
    <source>
        <dbReference type="SAM" id="Phobius"/>
    </source>
</evidence>
<evidence type="ECO:0000313" key="5">
    <source>
        <dbReference type="Proteomes" id="UP001172728"/>
    </source>
</evidence>
<dbReference type="EMBL" id="JAUHPW010000003">
    <property type="protein sequence ID" value="MDN4475327.1"/>
    <property type="molecule type" value="Genomic_DNA"/>
</dbReference>
<feature type="signal peptide" evidence="2">
    <location>
        <begin position="1"/>
        <end position="25"/>
    </location>
</feature>
<accession>A0ABT8G8K5</accession>
<protein>
    <submittedName>
        <fullName evidence="4">DUF4397 domain-containing protein</fullName>
    </submittedName>
</protein>
<keyword evidence="1" id="KW-1133">Transmembrane helix</keyword>
<dbReference type="InterPro" id="IPR025510">
    <property type="entry name" value="DUF4397"/>
</dbReference>
<feature type="transmembrane region" description="Helical" evidence="1">
    <location>
        <begin position="244"/>
        <end position="268"/>
    </location>
</feature>
<keyword evidence="5" id="KW-1185">Reference proteome</keyword>
<organism evidence="4 5">
    <name type="scientific">Demequina litoralis</name>
    <dbReference type="NCBI Taxonomy" id="3051660"/>
    <lineage>
        <taxon>Bacteria</taxon>
        <taxon>Bacillati</taxon>
        <taxon>Actinomycetota</taxon>
        <taxon>Actinomycetes</taxon>
        <taxon>Micrococcales</taxon>
        <taxon>Demequinaceae</taxon>
        <taxon>Demequina</taxon>
    </lineage>
</organism>
<keyword evidence="2" id="KW-0732">Signal</keyword>
<keyword evidence="1" id="KW-0812">Transmembrane</keyword>
<feature type="domain" description="DUF4397" evidence="3">
    <location>
        <begin position="31"/>
        <end position="147"/>
    </location>
</feature>
<dbReference type="Pfam" id="PF14344">
    <property type="entry name" value="DUF4397"/>
    <property type="match status" value="1"/>
</dbReference>
<name>A0ABT8G8K5_9MICO</name>
<dbReference type="Proteomes" id="UP001172728">
    <property type="component" value="Unassembled WGS sequence"/>
</dbReference>
<comment type="caution">
    <text evidence="4">The sequence shown here is derived from an EMBL/GenBank/DDBJ whole genome shotgun (WGS) entry which is preliminary data.</text>
</comment>
<proteinExistence type="predicted"/>